<evidence type="ECO:0000256" key="2">
    <source>
        <dbReference type="SAM" id="Phobius"/>
    </source>
</evidence>
<comment type="caution">
    <text evidence="3">The sequence shown here is derived from an EMBL/GenBank/DDBJ whole genome shotgun (WGS) entry which is preliminary data.</text>
</comment>
<dbReference type="EMBL" id="JBHTAH010000020">
    <property type="protein sequence ID" value="MFC7071233.1"/>
    <property type="molecule type" value="Genomic_DNA"/>
</dbReference>
<keyword evidence="4" id="KW-1185">Reference proteome</keyword>
<organism evidence="3 4">
    <name type="scientific">Halobaculum lipolyticum</name>
    <dbReference type="NCBI Taxonomy" id="3032001"/>
    <lineage>
        <taxon>Archaea</taxon>
        <taxon>Methanobacteriati</taxon>
        <taxon>Methanobacteriota</taxon>
        <taxon>Stenosarchaea group</taxon>
        <taxon>Halobacteria</taxon>
        <taxon>Halobacteriales</taxon>
        <taxon>Haloferacaceae</taxon>
        <taxon>Halobaculum</taxon>
    </lineage>
</organism>
<accession>A0ABD5WE98</accession>
<feature type="transmembrane region" description="Helical" evidence="2">
    <location>
        <begin position="92"/>
        <end position="108"/>
    </location>
</feature>
<feature type="transmembrane region" description="Helical" evidence="2">
    <location>
        <begin position="120"/>
        <end position="141"/>
    </location>
</feature>
<gene>
    <name evidence="3" type="ORF">ACFQL9_16430</name>
</gene>
<evidence type="ECO:0000256" key="1">
    <source>
        <dbReference type="SAM" id="MobiDB-lite"/>
    </source>
</evidence>
<feature type="transmembrane region" description="Helical" evidence="2">
    <location>
        <begin position="153"/>
        <end position="178"/>
    </location>
</feature>
<sequence>MSKSLEELQELAERDVGGDASGGDADGDARGGADGSTDGSTADRPSAGDAADGGSRSLLGRSPFSAKGFALTLLVLVGGLVAGSAVPIVGGLARYVGLFVAAFLLGLARSRRAYLETAVAGALAAGGAFFLGTLTSGSVLLGTNLLAEWGFSATQVGVTLGGVGVTVGVLLSLAGLYFGRDLRDGLTRDV</sequence>
<protein>
    <submittedName>
        <fullName evidence="3">Uncharacterized protein</fullName>
    </submittedName>
</protein>
<dbReference type="AlphaFoldDB" id="A0ABD5WE98"/>
<reference evidence="3 4" key="1">
    <citation type="journal article" date="2019" name="Int. J. Syst. Evol. Microbiol.">
        <title>The Global Catalogue of Microorganisms (GCM) 10K type strain sequencing project: providing services to taxonomists for standard genome sequencing and annotation.</title>
        <authorList>
            <consortium name="The Broad Institute Genomics Platform"/>
            <consortium name="The Broad Institute Genome Sequencing Center for Infectious Disease"/>
            <person name="Wu L."/>
            <person name="Ma J."/>
        </authorList>
    </citation>
    <scope>NUCLEOTIDE SEQUENCE [LARGE SCALE GENOMIC DNA]</scope>
    <source>
        <strain evidence="3 4">DT31</strain>
    </source>
</reference>
<keyword evidence="2" id="KW-0812">Transmembrane</keyword>
<feature type="region of interest" description="Disordered" evidence="1">
    <location>
        <begin position="1"/>
        <end position="54"/>
    </location>
</feature>
<feature type="compositionally biased region" description="Basic and acidic residues" evidence="1">
    <location>
        <begin position="1"/>
        <end position="17"/>
    </location>
</feature>
<feature type="transmembrane region" description="Helical" evidence="2">
    <location>
        <begin position="64"/>
        <end position="86"/>
    </location>
</feature>
<dbReference type="Proteomes" id="UP001596461">
    <property type="component" value="Unassembled WGS sequence"/>
</dbReference>
<evidence type="ECO:0000313" key="4">
    <source>
        <dbReference type="Proteomes" id="UP001596461"/>
    </source>
</evidence>
<keyword evidence="2" id="KW-1133">Transmembrane helix</keyword>
<proteinExistence type="predicted"/>
<evidence type="ECO:0000313" key="3">
    <source>
        <dbReference type="EMBL" id="MFC7071233.1"/>
    </source>
</evidence>
<keyword evidence="2" id="KW-0472">Membrane</keyword>
<dbReference type="GeneID" id="81123723"/>
<dbReference type="RefSeq" id="WP_284031910.1">
    <property type="nucleotide sequence ID" value="NZ_CP126154.1"/>
</dbReference>
<name>A0ABD5WE98_9EURY</name>